<comment type="caution">
    <text evidence="2">The sequence shown here is derived from an EMBL/GenBank/DDBJ whole genome shotgun (WGS) entry which is preliminary data.</text>
</comment>
<evidence type="ECO:0000313" key="2">
    <source>
        <dbReference type="EMBL" id="CAD8068441.1"/>
    </source>
</evidence>
<feature type="coiled-coil region" evidence="1">
    <location>
        <begin position="208"/>
        <end position="307"/>
    </location>
</feature>
<proteinExistence type="predicted"/>
<sequence>MFTQSVWKISNGKSTPQIKLVRTVPDLSTPQNKIRSTPKIRTSRINWKVEQKLQEFMPSDSDQRIHDLILNSLQYMPKEIINSINLQHYQNSYQFHHHITQQELEYQLISSLEQISQEIIEPLFQKDDSNILGVADDLNPYKKYNITAIPKLIEIVNGDIESIIKFLIPQNKKLSQCIEYIWKYCVFMLDLTMQFSLDRSNKYIIEQVTKLQKKLSNAKTQVHNFENRVVKMTQEFETAILKEKQRYYELQANYEKILAKATELERLINEDIKTEGRDDSYKLKKNVKELEANLKILESQFSKHEEEFVSQLTNVAYVAKSKRETCQAQIRNRLSMNVIAQQPGDMAFSLMFSDHPWVPIFCVRQLMQYYDEPPYIIEEDNKLELLHKILMMEQSRVSPCQQLIDYYQKFPELYKNIITILEPFEEATQAAVQLNNLCSIFFNIQGLETMEIYYINQIKRIYQEFYAYILNVQQHSKNPEQIKLQIEMDDENLKHKIVKLNLNYGKSTLMFTINKQFLETYFSQFQIQAQLQQVFDTRKDITMLHLLSIYATELSKQSKTLFENKIQNFNVPDVDSLGKYIAYEIFPEFKLDPNLVQSYIIHRYYYLQEQQIKFNKEYLYRNQSSTSNQILDRESIINGVKQLRQSLLFNPLLLISQNIVAPQQSSKQPRRQSSVQQ</sequence>
<dbReference type="OMA" id="QCIEYIW"/>
<keyword evidence="3" id="KW-1185">Reference proteome</keyword>
<evidence type="ECO:0000256" key="1">
    <source>
        <dbReference type="SAM" id="Coils"/>
    </source>
</evidence>
<protein>
    <submittedName>
        <fullName evidence="2">Uncharacterized protein</fullName>
    </submittedName>
</protein>
<dbReference type="EMBL" id="CAJJDM010000041">
    <property type="protein sequence ID" value="CAD8068441.1"/>
    <property type="molecule type" value="Genomic_DNA"/>
</dbReference>
<gene>
    <name evidence="2" type="ORF">PPRIM_AZ9-3.1.T0420161</name>
</gene>
<dbReference type="Proteomes" id="UP000688137">
    <property type="component" value="Unassembled WGS sequence"/>
</dbReference>
<accession>A0A8S1LR59</accession>
<organism evidence="2 3">
    <name type="scientific">Paramecium primaurelia</name>
    <dbReference type="NCBI Taxonomy" id="5886"/>
    <lineage>
        <taxon>Eukaryota</taxon>
        <taxon>Sar</taxon>
        <taxon>Alveolata</taxon>
        <taxon>Ciliophora</taxon>
        <taxon>Intramacronucleata</taxon>
        <taxon>Oligohymenophorea</taxon>
        <taxon>Peniculida</taxon>
        <taxon>Parameciidae</taxon>
        <taxon>Paramecium</taxon>
    </lineage>
</organism>
<reference evidence="2" key="1">
    <citation type="submission" date="2021-01" db="EMBL/GenBank/DDBJ databases">
        <authorList>
            <consortium name="Genoscope - CEA"/>
            <person name="William W."/>
        </authorList>
    </citation>
    <scope>NUCLEOTIDE SEQUENCE</scope>
</reference>
<keyword evidence="1" id="KW-0175">Coiled coil</keyword>
<name>A0A8S1LR59_PARPR</name>
<dbReference type="AlphaFoldDB" id="A0A8S1LR59"/>
<evidence type="ECO:0000313" key="3">
    <source>
        <dbReference type="Proteomes" id="UP000688137"/>
    </source>
</evidence>